<evidence type="ECO:0000313" key="3">
    <source>
        <dbReference type="Proteomes" id="UP000276133"/>
    </source>
</evidence>
<proteinExistence type="predicted"/>
<feature type="transmembrane region" description="Helical" evidence="1">
    <location>
        <begin position="111"/>
        <end position="133"/>
    </location>
</feature>
<gene>
    <name evidence="2" type="ORF">BpHYR1_029699</name>
</gene>
<dbReference type="EMBL" id="REGN01000352">
    <property type="protein sequence ID" value="RNA42564.1"/>
    <property type="molecule type" value="Genomic_DNA"/>
</dbReference>
<dbReference type="AlphaFoldDB" id="A0A3M7T3F5"/>
<sequence>MNILLDSDENYCIGELQWLNKCESNDLNNSCEYKKMEENCKNLQTNFFNSGFNRNLKFKLDFFITGAILSYISSIGHFIFSITGIITNLLNIFIINKCKKNELKDKNKSKFSLYNFMTFLSFVNVFYCLILSFHVMNSCTVINGIFCSRLYGNVIVQYYEIYLVDFLCGILKTLSNILNIWISLFRCFIIDEKSRFFNFITKPKTVFSISFFSILIVSNIDKLTSSIVEFKDGEFDPDYYGFPMRNWLIKEDVEAITDYNDLEINMLSKNRFFFLFLINVLFNGLILWTILFISDVYLLLKFKEQLYKKFGNLFYIMSCSYSIVEKLSQVMD</sequence>
<organism evidence="2 3">
    <name type="scientific">Brachionus plicatilis</name>
    <name type="common">Marine rotifer</name>
    <name type="synonym">Brachionus muelleri</name>
    <dbReference type="NCBI Taxonomy" id="10195"/>
    <lineage>
        <taxon>Eukaryota</taxon>
        <taxon>Metazoa</taxon>
        <taxon>Spiralia</taxon>
        <taxon>Gnathifera</taxon>
        <taxon>Rotifera</taxon>
        <taxon>Eurotatoria</taxon>
        <taxon>Monogononta</taxon>
        <taxon>Pseudotrocha</taxon>
        <taxon>Ploima</taxon>
        <taxon>Brachionidae</taxon>
        <taxon>Brachionus</taxon>
    </lineage>
</organism>
<keyword evidence="3" id="KW-1185">Reference proteome</keyword>
<feature type="transmembrane region" description="Helical" evidence="1">
    <location>
        <begin position="272"/>
        <end position="300"/>
    </location>
</feature>
<reference evidence="2 3" key="1">
    <citation type="journal article" date="2018" name="Sci. Rep.">
        <title>Genomic signatures of local adaptation to the degree of environmental predictability in rotifers.</title>
        <authorList>
            <person name="Franch-Gras L."/>
            <person name="Hahn C."/>
            <person name="Garcia-Roger E.M."/>
            <person name="Carmona M.J."/>
            <person name="Serra M."/>
            <person name="Gomez A."/>
        </authorList>
    </citation>
    <scope>NUCLEOTIDE SEQUENCE [LARGE SCALE GENOMIC DNA]</scope>
    <source>
        <strain evidence="2">HYR1</strain>
    </source>
</reference>
<protein>
    <submittedName>
        <fullName evidence="2">Uncharacterized protein</fullName>
    </submittedName>
</protein>
<evidence type="ECO:0000256" key="1">
    <source>
        <dbReference type="SAM" id="Phobius"/>
    </source>
</evidence>
<dbReference type="Proteomes" id="UP000276133">
    <property type="component" value="Unassembled WGS sequence"/>
</dbReference>
<keyword evidence="1" id="KW-0472">Membrane</keyword>
<feature type="transmembrane region" description="Helical" evidence="1">
    <location>
        <begin position="62"/>
        <end position="90"/>
    </location>
</feature>
<comment type="caution">
    <text evidence="2">The sequence shown here is derived from an EMBL/GenBank/DDBJ whole genome shotgun (WGS) entry which is preliminary data.</text>
</comment>
<feature type="transmembrane region" description="Helical" evidence="1">
    <location>
        <begin position="161"/>
        <end position="182"/>
    </location>
</feature>
<evidence type="ECO:0000313" key="2">
    <source>
        <dbReference type="EMBL" id="RNA42564.1"/>
    </source>
</evidence>
<accession>A0A3M7T3F5</accession>
<name>A0A3M7T3F5_BRAPC</name>
<keyword evidence="1" id="KW-1133">Transmembrane helix</keyword>
<keyword evidence="1" id="KW-0812">Transmembrane</keyword>